<sequence length="122" mass="13823">MKKVENTNSNMHKNDNSYVLSALSYLSIFFAPVILPLFVWILADEPTSGHGKKALGNHIMTWISFCVGRGIFIFSKGVFDKPFDHQLLIFVIALIIAIVFFLIALILYILNIIRGIKILLKK</sequence>
<evidence type="ECO:0008006" key="7">
    <source>
        <dbReference type="Google" id="ProtNLM"/>
    </source>
</evidence>
<name>A0A7D5G3V1_STAAU</name>
<accession>A0A7D5G3V1</accession>
<feature type="transmembrane region" description="Helical" evidence="5">
    <location>
        <begin position="20"/>
        <end position="43"/>
    </location>
</feature>
<protein>
    <recommendedName>
        <fullName evidence="7">DUF4870 domain-containing protein</fullName>
    </recommendedName>
</protein>
<evidence type="ECO:0000256" key="2">
    <source>
        <dbReference type="ARBA" id="ARBA00022692"/>
    </source>
</evidence>
<evidence type="ECO:0000256" key="3">
    <source>
        <dbReference type="ARBA" id="ARBA00022989"/>
    </source>
</evidence>
<evidence type="ECO:0000256" key="5">
    <source>
        <dbReference type="SAM" id="Phobius"/>
    </source>
</evidence>
<dbReference type="InterPro" id="IPR019109">
    <property type="entry name" value="MamF_MmsF"/>
</dbReference>
<feature type="transmembrane region" description="Helical" evidence="5">
    <location>
        <begin position="87"/>
        <end position="113"/>
    </location>
</feature>
<evidence type="ECO:0000256" key="1">
    <source>
        <dbReference type="ARBA" id="ARBA00004141"/>
    </source>
</evidence>
<comment type="subcellular location">
    <subcellularLocation>
        <location evidence="1">Membrane</location>
        <topology evidence="1">Multi-pass membrane protein</topology>
    </subcellularLocation>
</comment>
<dbReference type="EMBL" id="MT380478">
    <property type="protein sequence ID" value="QLG03872.1"/>
    <property type="molecule type" value="Genomic_DNA"/>
</dbReference>
<keyword evidence="4 5" id="KW-0472">Membrane</keyword>
<dbReference type="Pfam" id="PF09685">
    <property type="entry name" value="MamF_MmsF"/>
    <property type="match status" value="1"/>
</dbReference>
<dbReference type="AlphaFoldDB" id="A0A7D5G3V1"/>
<organism evidence="6">
    <name type="scientific">Staphylococcus aureus</name>
    <dbReference type="NCBI Taxonomy" id="1280"/>
    <lineage>
        <taxon>Bacteria</taxon>
        <taxon>Bacillati</taxon>
        <taxon>Bacillota</taxon>
        <taxon>Bacilli</taxon>
        <taxon>Bacillales</taxon>
        <taxon>Staphylococcaceae</taxon>
        <taxon>Staphylococcus</taxon>
    </lineage>
</organism>
<evidence type="ECO:0000313" key="6">
    <source>
        <dbReference type="EMBL" id="QLG03872.1"/>
    </source>
</evidence>
<gene>
    <name evidence="6" type="ORF">KOJLHLHF_00005</name>
</gene>
<feature type="transmembrane region" description="Helical" evidence="5">
    <location>
        <begin position="55"/>
        <end position="75"/>
    </location>
</feature>
<evidence type="ECO:0000256" key="4">
    <source>
        <dbReference type="ARBA" id="ARBA00023136"/>
    </source>
</evidence>
<proteinExistence type="predicted"/>
<reference evidence="6" key="1">
    <citation type="journal article" date="2020" name="Eurosurveillance">
        <title>An epidemic CC1-MRSA-IV clone yields false-negative test results in molecular MRSA identification assays: a note of caution, Austria, Germany, Ireland, 2020.</title>
        <authorList>
            <person name="Monecke S."/>
            <person name="Konig E."/>
            <person name="Earls M.R."/>
            <person name="Leitner E."/>
            <person name="Muller E."/>
            <person name="Wagner G.E."/>
            <person name="Poitz D.M."/>
            <person name="Jatzwauk L."/>
            <person name="Vremera T."/>
            <person name="Dorneanu O.S."/>
            <person name="Simbeck A."/>
            <person name="Ambrosch A."/>
            <person name="Zollner-Schwetz I."/>
            <person name="Krause R."/>
            <person name="Ruppitsch W."/>
            <person name="Schneider-Brachert W."/>
            <person name="Coleman D.C."/>
            <person name="Steinmetz I."/>
            <person name="Ehricht R."/>
        </authorList>
    </citation>
    <scope>NUCLEOTIDE SEQUENCE</scope>
    <source>
        <strain evidence="6">CC1-MRSA-IV</strain>
    </source>
</reference>
<keyword evidence="2 5" id="KW-0812">Transmembrane</keyword>
<keyword evidence="3 5" id="KW-1133">Transmembrane helix</keyword>